<dbReference type="Proteomes" id="UP000230233">
    <property type="component" value="Chromosome V"/>
</dbReference>
<gene>
    <name evidence="2" type="primary">Cnig_chr_V.g20664</name>
    <name evidence="2" type="ORF">B9Z55_020664</name>
</gene>
<dbReference type="PROSITE" id="PS50181">
    <property type="entry name" value="FBOX"/>
    <property type="match status" value="1"/>
</dbReference>
<dbReference type="OrthoDB" id="5880599at2759"/>
<dbReference type="GO" id="GO:0045087">
    <property type="term" value="P:innate immune response"/>
    <property type="evidence" value="ECO:0007669"/>
    <property type="project" value="TreeGrafter"/>
</dbReference>
<feature type="domain" description="F-box" evidence="1">
    <location>
        <begin position="1"/>
        <end position="49"/>
    </location>
</feature>
<organism evidence="2 3">
    <name type="scientific">Caenorhabditis nigoni</name>
    <dbReference type="NCBI Taxonomy" id="1611254"/>
    <lineage>
        <taxon>Eukaryota</taxon>
        <taxon>Metazoa</taxon>
        <taxon>Ecdysozoa</taxon>
        <taxon>Nematoda</taxon>
        <taxon>Chromadorea</taxon>
        <taxon>Rhabditida</taxon>
        <taxon>Rhabditina</taxon>
        <taxon>Rhabditomorpha</taxon>
        <taxon>Rhabditoidea</taxon>
        <taxon>Rhabditidae</taxon>
        <taxon>Peloderinae</taxon>
        <taxon>Caenorhabditis</taxon>
    </lineage>
</organism>
<accession>A0A2G5TP60</accession>
<proteinExistence type="predicted"/>
<evidence type="ECO:0000259" key="1">
    <source>
        <dbReference type="PROSITE" id="PS50181"/>
    </source>
</evidence>
<dbReference type="PANTHER" id="PTHR23015">
    <property type="entry name" value="UNCHARACTERIZED C.ELEGANS PROTEIN"/>
    <property type="match status" value="1"/>
</dbReference>
<dbReference type="SMART" id="SM00256">
    <property type="entry name" value="FBOX"/>
    <property type="match status" value="1"/>
</dbReference>
<dbReference type="InterPro" id="IPR001810">
    <property type="entry name" value="F-box_dom"/>
</dbReference>
<dbReference type="AlphaFoldDB" id="A0A2G5TP60"/>
<keyword evidence="3" id="KW-1185">Reference proteome</keyword>
<dbReference type="EMBL" id="PDUG01000005">
    <property type="protein sequence ID" value="PIC28881.1"/>
    <property type="molecule type" value="Genomic_DNA"/>
</dbReference>
<dbReference type="Pfam" id="PF01827">
    <property type="entry name" value="FTH"/>
    <property type="match status" value="1"/>
</dbReference>
<dbReference type="InterPro" id="IPR040161">
    <property type="entry name" value="FB224"/>
</dbReference>
<sequence>MALIEMPDKVLQRVIKNCEFAEIQSLRKVCHKFRNTIEDFKPNYQLRRLDIDLRGDEVLFEIYTNAKTTRWLRFLYKKHPNGCLIISFDKFVKVREKLVENTEFLEVFFVDLEHLLISQRTSLESFHIGFTYSSSDYGIQIYQSTEQNAARFLATIKKILESRRRLLLIEDFSMKIINQNQVMHVLPFVDPKELRRITFQHSHHRDGLKIFEMTEIVKSEQWKGAEEIAIRRFLVDIPKKYFKHFKDKEVNHVSELRNSHLLQ</sequence>
<dbReference type="Pfam" id="PF00646">
    <property type="entry name" value="F-box"/>
    <property type="match status" value="1"/>
</dbReference>
<protein>
    <recommendedName>
        <fullName evidence="1">F-box domain-containing protein</fullName>
    </recommendedName>
</protein>
<reference evidence="3" key="1">
    <citation type="submission" date="2017-10" db="EMBL/GenBank/DDBJ databases">
        <title>Rapid genome shrinkage in a self-fertile nematode reveals novel sperm competition proteins.</title>
        <authorList>
            <person name="Yin D."/>
            <person name="Schwarz E.M."/>
            <person name="Thomas C.G."/>
            <person name="Felde R.L."/>
            <person name="Korf I.F."/>
            <person name="Cutter A.D."/>
            <person name="Schartner C.M."/>
            <person name="Ralston E.J."/>
            <person name="Meyer B.J."/>
            <person name="Haag E.S."/>
        </authorList>
    </citation>
    <scope>NUCLEOTIDE SEQUENCE [LARGE SCALE GENOMIC DNA]</scope>
    <source>
        <strain evidence="3">JU1422</strain>
    </source>
</reference>
<evidence type="ECO:0000313" key="2">
    <source>
        <dbReference type="EMBL" id="PIC28881.1"/>
    </source>
</evidence>
<dbReference type="PANTHER" id="PTHR23015:SF4">
    <property type="entry name" value="DUF38 DOMAIN-CONTAINING PROTEIN-RELATED"/>
    <property type="match status" value="1"/>
</dbReference>
<comment type="caution">
    <text evidence="2">The sequence shown here is derived from an EMBL/GenBank/DDBJ whole genome shotgun (WGS) entry which is preliminary data.</text>
</comment>
<dbReference type="InterPro" id="IPR002900">
    <property type="entry name" value="DUF38/FTH_CAE_spp"/>
</dbReference>
<name>A0A2G5TP60_9PELO</name>
<evidence type="ECO:0000313" key="3">
    <source>
        <dbReference type="Proteomes" id="UP000230233"/>
    </source>
</evidence>